<comment type="subcellular location">
    <subcellularLocation>
        <location evidence="1">Cell membrane</location>
        <topology evidence="1">Multi-pass membrane protein</topology>
    </subcellularLocation>
</comment>
<evidence type="ECO:0000256" key="4">
    <source>
        <dbReference type="ARBA" id="ARBA00022989"/>
    </source>
</evidence>
<dbReference type="RefSeq" id="WP_183965898.1">
    <property type="nucleotide sequence ID" value="NZ_BAABEW010000001.1"/>
</dbReference>
<dbReference type="InterPro" id="IPR003607">
    <property type="entry name" value="HD/PDEase_dom"/>
</dbReference>
<evidence type="ECO:0000259" key="8">
    <source>
        <dbReference type="PROSITE" id="PS51831"/>
    </source>
</evidence>
<dbReference type="GO" id="GO:0016740">
    <property type="term" value="F:transferase activity"/>
    <property type="evidence" value="ECO:0007669"/>
    <property type="project" value="UniProtKB-KW"/>
</dbReference>
<dbReference type="SUPFAM" id="SSF109604">
    <property type="entry name" value="HD-domain/PDEase-like"/>
    <property type="match status" value="1"/>
</dbReference>
<dbReference type="Gene3D" id="6.10.340.10">
    <property type="match status" value="1"/>
</dbReference>
<dbReference type="EMBL" id="JACHGB010000003">
    <property type="protein sequence ID" value="MBB5271478.1"/>
    <property type="molecule type" value="Genomic_DNA"/>
</dbReference>
<dbReference type="PROSITE" id="PS51832">
    <property type="entry name" value="HD_GYP"/>
    <property type="match status" value="1"/>
</dbReference>
<dbReference type="SMART" id="SM00065">
    <property type="entry name" value="GAF"/>
    <property type="match status" value="1"/>
</dbReference>
<dbReference type="PANTHER" id="PTHR43155">
    <property type="entry name" value="CYCLIC DI-GMP PHOSPHODIESTERASE PA4108-RELATED"/>
    <property type="match status" value="1"/>
</dbReference>
<dbReference type="InterPro" id="IPR037522">
    <property type="entry name" value="HD_GYP_dom"/>
</dbReference>
<dbReference type="PROSITE" id="PS50885">
    <property type="entry name" value="HAMP"/>
    <property type="match status" value="1"/>
</dbReference>
<feature type="domain" description="HAMP" evidence="7">
    <location>
        <begin position="302"/>
        <end position="355"/>
    </location>
</feature>
<evidence type="ECO:0000259" key="9">
    <source>
        <dbReference type="PROSITE" id="PS51832"/>
    </source>
</evidence>
<feature type="transmembrane region" description="Helical" evidence="6">
    <location>
        <begin position="280"/>
        <end position="300"/>
    </location>
</feature>
<dbReference type="PANTHER" id="PTHR43155:SF2">
    <property type="entry name" value="CYCLIC DI-GMP PHOSPHODIESTERASE PA4108"/>
    <property type="match status" value="1"/>
</dbReference>
<dbReference type="GO" id="GO:0005886">
    <property type="term" value="C:plasma membrane"/>
    <property type="evidence" value="ECO:0007669"/>
    <property type="project" value="UniProtKB-SubCell"/>
</dbReference>
<dbReference type="InterPro" id="IPR003018">
    <property type="entry name" value="GAF"/>
</dbReference>
<dbReference type="PROSITE" id="PS51831">
    <property type="entry name" value="HD"/>
    <property type="match status" value="1"/>
</dbReference>
<proteinExistence type="predicted"/>
<sequence>MAGFSLRARLQLLLVLVLVVLSSLMAWHLVLDGRGREARVKAELLATARLLAAQQREIAAHADATLLGLAQSAQLFERAVSDCESAMTRLARSDARYVNAGFVRPDGRPFCSATGSATSIDFSDRKWFQAALASQDMVVSDVLLGRILDVQLISFARALRNSDGEATGIVFLALDLSWLSSGLASGAPLGDTRIVMLDSNGVVVGRFPDAEGFVGGAASTDMIAAVGSEAEGLWEMSGVDGRLRIHAFTPLIETVSGRMTLWVNTPVESLQGKLLDELRLGLLLAVSVLMLVVAAAHWGSDRFLLRPLARLSDSAQRFGGGDRAARSGLPHGKDEIGVLARALDEAADSASAAEVRLARINRSLKMLGACKREVAKAVDEERLLEAVCRIVVEIGGYRMAWVGYAEQDFERSVRPRAWAGADEGYLEQALVRWDSSERAEGPIGRAIRIGTYQVTDDVKTDPKFAPWRDLAIQRGYGSVLAHPLWVSGKVIGMLGVYADRAGAFQGEEVDLLVELAGDLSTGIAAIRVRAERDSIAHRYAHHAEVLQESLEQSIQAIAATLEARDPYTAGHQRRVADLAVAIARDLGLDEDRIHGLRLAGILHDLGKIQVPSEILTMPRRLTEAEYALVKQHPQAGYEILKGIDFPWPIAEIVLQHHEKFDGSGYPRGLRGDDILPEARIMLVADVIEAMASHRPYRPALGVDAALAEIERGRGTAYETRVVDSCLKLFREGRFTLDSAG</sequence>
<keyword evidence="4 6" id="KW-1133">Transmembrane helix</keyword>
<dbReference type="Gene3D" id="3.30.450.40">
    <property type="match status" value="1"/>
</dbReference>
<dbReference type="Pfam" id="PF00672">
    <property type="entry name" value="HAMP"/>
    <property type="match status" value="1"/>
</dbReference>
<keyword evidence="3 6" id="KW-0812">Transmembrane</keyword>
<dbReference type="InterPro" id="IPR006675">
    <property type="entry name" value="HDIG_dom"/>
</dbReference>
<keyword evidence="5 6" id="KW-0472">Membrane</keyword>
<dbReference type="SMART" id="SM00471">
    <property type="entry name" value="HDc"/>
    <property type="match status" value="1"/>
</dbReference>
<dbReference type="Pfam" id="PF13487">
    <property type="entry name" value="HD_5"/>
    <property type="match status" value="1"/>
</dbReference>
<dbReference type="InterPro" id="IPR029016">
    <property type="entry name" value="GAF-like_dom_sf"/>
</dbReference>
<dbReference type="SUPFAM" id="SSF55781">
    <property type="entry name" value="GAF domain-like"/>
    <property type="match status" value="1"/>
</dbReference>
<dbReference type="InterPro" id="IPR033479">
    <property type="entry name" value="dCache_1"/>
</dbReference>
<dbReference type="CDD" id="cd12914">
    <property type="entry name" value="PDC1_DGC_like"/>
    <property type="match status" value="1"/>
</dbReference>
<dbReference type="GO" id="GO:0007165">
    <property type="term" value="P:signal transduction"/>
    <property type="evidence" value="ECO:0007669"/>
    <property type="project" value="InterPro"/>
</dbReference>
<accession>A0A7W8HHN4</accession>
<dbReference type="AlphaFoldDB" id="A0A7W8HHN4"/>
<dbReference type="Gene3D" id="1.10.3210.10">
    <property type="entry name" value="Hypothetical protein af1432"/>
    <property type="match status" value="1"/>
</dbReference>
<organism evidence="10 11">
    <name type="scientific">Quisquiliibacterium transsilvanicum</name>
    <dbReference type="NCBI Taxonomy" id="1549638"/>
    <lineage>
        <taxon>Bacteria</taxon>
        <taxon>Pseudomonadati</taxon>
        <taxon>Pseudomonadota</taxon>
        <taxon>Betaproteobacteria</taxon>
        <taxon>Burkholderiales</taxon>
        <taxon>Burkholderiaceae</taxon>
        <taxon>Quisquiliibacterium</taxon>
    </lineage>
</organism>
<dbReference type="SUPFAM" id="SSF158472">
    <property type="entry name" value="HAMP domain-like"/>
    <property type="match status" value="1"/>
</dbReference>
<evidence type="ECO:0000259" key="7">
    <source>
        <dbReference type="PROSITE" id="PS50885"/>
    </source>
</evidence>
<dbReference type="CDD" id="cd00077">
    <property type="entry name" value="HDc"/>
    <property type="match status" value="1"/>
</dbReference>
<evidence type="ECO:0000256" key="1">
    <source>
        <dbReference type="ARBA" id="ARBA00004651"/>
    </source>
</evidence>
<feature type="domain" description="HD-GYP" evidence="9">
    <location>
        <begin position="546"/>
        <end position="740"/>
    </location>
</feature>
<comment type="caution">
    <text evidence="10">The sequence shown here is derived from an EMBL/GenBank/DDBJ whole genome shotgun (WGS) entry which is preliminary data.</text>
</comment>
<dbReference type="CDD" id="cd06225">
    <property type="entry name" value="HAMP"/>
    <property type="match status" value="1"/>
</dbReference>
<evidence type="ECO:0000313" key="11">
    <source>
        <dbReference type="Proteomes" id="UP000532440"/>
    </source>
</evidence>
<keyword evidence="2" id="KW-1003">Cell membrane</keyword>
<dbReference type="InterPro" id="IPR006674">
    <property type="entry name" value="HD_domain"/>
</dbReference>
<keyword evidence="11" id="KW-1185">Reference proteome</keyword>
<dbReference type="GO" id="GO:0008081">
    <property type="term" value="F:phosphoric diester hydrolase activity"/>
    <property type="evidence" value="ECO:0007669"/>
    <property type="project" value="UniProtKB-ARBA"/>
</dbReference>
<evidence type="ECO:0000256" key="5">
    <source>
        <dbReference type="ARBA" id="ARBA00023136"/>
    </source>
</evidence>
<protein>
    <submittedName>
        <fullName evidence="10">Putative nucleotidyltransferase with HDIG domain</fullName>
    </submittedName>
</protein>
<evidence type="ECO:0000256" key="2">
    <source>
        <dbReference type="ARBA" id="ARBA00022475"/>
    </source>
</evidence>
<dbReference type="Proteomes" id="UP000532440">
    <property type="component" value="Unassembled WGS sequence"/>
</dbReference>
<evidence type="ECO:0000313" key="10">
    <source>
        <dbReference type="EMBL" id="MBB5271478.1"/>
    </source>
</evidence>
<dbReference type="Pfam" id="PF13185">
    <property type="entry name" value="GAF_2"/>
    <property type="match status" value="1"/>
</dbReference>
<name>A0A7W8HHN4_9BURK</name>
<evidence type="ECO:0000256" key="3">
    <source>
        <dbReference type="ARBA" id="ARBA00022692"/>
    </source>
</evidence>
<keyword evidence="10" id="KW-0808">Transferase</keyword>
<dbReference type="Gene3D" id="3.30.450.20">
    <property type="entry name" value="PAS domain"/>
    <property type="match status" value="1"/>
</dbReference>
<gene>
    <name evidence="10" type="ORF">HNQ70_001488</name>
</gene>
<dbReference type="Pfam" id="PF02743">
    <property type="entry name" value="dCache_1"/>
    <property type="match status" value="1"/>
</dbReference>
<feature type="domain" description="HD" evidence="8">
    <location>
        <begin position="568"/>
        <end position="690"/>
    </location>
</feature>
<dbReference type="NCBIfam" id="TIGR00277">
    <property type="entry name" value="HDIG"/>
    <property type="match status" value="1"/>
</dbReference>
<dbReference type="InterPro" id="IPR003660">
    <property type="entry name" value="HAMP_dom"/>
</dbReference>
<reference evidence="10 11" key="1">
    <citation type="submission" date="2020-08" db="EMBL/GenBank/DDBJ databases">
        <title>Genomic Encyclopedia of Type Strains, Phase IV (KMG-IV): sequencing the most valuable type-strain genomes for metagenomic binning, comparative biology and taxonomic classification.</title>
        <authorList>
            <person name="Goeker M."/>
        </authorList>
    </citation>
    <scope>NUCLEOTIDE SEQUENCE [LARGE SCALE GENOMIC DNA]</scope>
    <source>
        <strain evidence="10 11">DSM 29781</strain>
    </source>
</reference>
<evidence type="ECO:0000256" key="6">
    <source>
        <dbReference type="SAM" id="Phobius"/>
    </source>
</evidence>
<dbReference type="SMART" id="SM00304">
    <property type="entry name" value="HAMP"/>
    <property type="match status" value="1"/>
</dbReference>